<dbReference type="FunFam" id="3.30.160.60:FF:001498">
    <property type="entry name" value="Zinc finger protein 404"/>
    <property type="match status" value="1"/>
</dbReference>
<evidence type="ECO:0000313" key="9">
    <source>
        <dbReference type="Proteomes" id="UP000008854"/>
    </source>
</evidence>
<dbReference type="PANTHER" id="PTHR24394:SF44">
    <property type="entry name" value="ZINC FINGER PROTEIN 271-LIKE"/>
    <property type="match status" value="1"/>
</dbReference>
<keyword evidence="9" id="KW-1185">Reference proteome</keyword>
<reference evidence="10" key="2">
    <citation type="submission" date="2019-11" db="UniProtKB">
        <authorList>
            <consortium name="WormBaseParasite"/>
        </authorList>
    </citation>
    <scope>IDENTIFICATION</scope>
    <source>
        <strain evidence="10">Puerto Rican</strain>
    </source>
</reference>
<comment type="subcellular location">
    <subcellularLocation>
        <location evidence="1">Nucleus</location>
    </subcellularLocation>
</comment>
<feature type="domain" description="C2H2-type" evidence="8">
    <location>
        <begin position="558"/>
        <end position="586"/>
    </location>
</feature>
<dbReference type="GO" id="GO:0008270">
    <property type="term" value="F:zinc ion binding"/>
    <property type="evidence" value="ECO:0007669"/>
    <property type="project" value="UniProtKB-KW"/>
</dbReference>
<sequence>MADSNCVDSPPTPNYVYTLNEVTDVQSNFVPLKMASQVDTQNYASDELSATYTGLHCSICHCFFNSSDQMSRHLNIHNTGKPYVCSHCNASFNQAENLYVHISLYHTMCENQDHYNCCLCDKRFLRFTAYKSHLLLHQIDENFVCSVCQQSFESVTLYEKHLHACTKTIVINKPPSQYRCRICGMLLSSIGKIKQHYRRRHPCYRSHSIENPGVITEANLEPSTDAGNIRSSKLRATDHLSTIIKRGQRRSKNSLSMLDQLIYQIPVEQPVIQDNSHAIKSNRKKRKTPYLCSVCHKKFVKPSLLKRHMTIHTKNKSYECVLCHARFTQKSSAKTHVLLHISALNLHPDYHSTENGTDSSLPILTVNNESQDSVANRLPSLDSHVNSGIQFLTFPNDNDTLNCTTLPHNSVVLQSFIPRYHAAENNLNRIRTDHADHNLVPPVSNSNLGMDCSYPQMFSCPVCYKRFQLSRSLRVHMLRHSMVGCKSYERIPISQNSIQQKNMRNRLNTKTCDKSKKSCSRKLVHRFNRCIHCFKAFRSVNRLKLHIYKTHLGRCTIFMCRKCPRRFISSMGLKRHVNLRHRCIKSNNICPICQTLFLNLSALKRHMDIHSSERLFSCYICHKRFQFLHSCRKHLLNHSITKRSKKQKHNVQKLSESCASDMVTIPKYPVLQTVIIDSLSKSRDAGSCSDPNVTVGDFINTVEKCSLYNNTGPNTFRSDGLSVVVHVQSPSNNPSNIFVPLPKSVSQHQNFDFPTVNNFRDNLDNLKNSEMITIAAKRYSEFSQNQTDIWIDSSAENQSYCVPNIPPNEVDQTLDLLVIDGSQAFNSTEVPVEGSLDAYQEPVLLAPDNVDSSKFPSNLNIDPLLNTQSFMCAVEPLEKDLTTNICYASNTYTTNINTAVSVVNDSNQASNTNPVYKPPRPSERAGLNVHKSCSFEKETSDIIESNSFPILSTQQLYGCGLCNMVYEDAESLLQHNRISHNNVSKSFSCSSCPRSFTNPTLLLSHSRIHNPEYDGILNCPLCPMSIFTKQSALSRHIIYCHPLPLSEPFMCSNCGMRFMMLRSLKSHVNNILNGVDICVSKSTLEQQESTNNMINNELRNGKNTSKLNNTRNLKRNTHQISNLSSNLVDEIAKLQPSNHLSLSEKYLIKTPTCIAFRLNNAARERVENTVSFPKLLIDSHSLNHQSNFPVSGNICNICNKNFTKKSDLRYHLNVHFGIRPYECDKCHRRFMKHSQLRQHKFKVHESNMSKIVLTSKKKALMKHALFCHLCGSGFSSRSSLRLHVRLHTGTRGYGCPYCNSVFHNPSHRKRHLLKCKARHQSNDELTSANFSSTLDNNIFSHDVMNINHPEEETICEANKMCRSFKDCICDNGVSEHCTKCTKCTLYLDILLYSKEIPTNDKVINNQVLDVPNSINNSGSKPVNISTAYLEITDHDINNNSEKPFTSHNISNTIDVANGQQCHYLLASTCDMNELNQHFIPVNNNLDNVINIHDSNNDINNDINAVVLYSDENIFDFVPCEDIYSNNTLHNNPEYLNTALENEPMSSSTNNITTDNAIISSHIHGDDNNNLTTHLTKNTTIMKAKSNIKYSYNKKFQRLFNCTICHKTFTKNSSLIRHERIHNRIKPFVCHYCGASFTQSYSLTSHELIHIGEKPYKCSQCNASFRQSCNLKRHLKLVHKNECIL</sequence>
<evidence type="ECO:0000256" key="3">
    <source>
        <dbReference type="ARBA" id="ARBA00022737"/>
    </source>
</evidence>
<evidence type="ECO:0000256" key="2">
    <source>
        <dbReference type="ARBA" id="ARBA00022723"/>
    </source>
</evidence>
<protein>
    <submittedName>
        <fullName evidence="10">Putative zinc finger protein</fullName>
    </submittedName>
</protein>
<dbReference type="PROSITE" id="PS00028">
    <property type="entry name" value="ZINC_FINGER_C2H2_1"/>
    <property type="match status" value="19"/>
</dbReference>
<feature type="domain" description="C2H2-type" evidence="8">
    <location>
        <begin position="115"/>
        <end position="142"/>
    </location>
</feature>
<proteinExistence type="predicted"/>
<dbReference type="InterPro" id="IPR036236">
    <property type="entry name" value="Znf_C2H2_sf"/>
</dbReference>
<feature type="domain" description="C2H2-type" evidence="8">
    <location>
        <begin position="957"/>
        <end position="985"/>
    </location>
</feature>
<dbReference type="WBParaSite" id="Smp_160730.2">
    <property type="protein sequence ID" value="Smp_160730.2"/>
    <property type="gene ID" value="Smp_160730"/>
</dbReference>
<dbReference type="Proteomes" id="UP000008854">
    <property type="component" value="Unassembled WGS sequence"/>
</dbReference>
<dbReference type="PROSITE" id="PS50157">
    <property type="entry name" value="ZINC_FINGER_C2H2_2"/>
    <property type="match status" value="19"/>
</dbReference>
<dbReference type="AlphaFoldDB" id="A0A5K4ETF1"/>
<dbReference type="SMART" id="SM00355">
    <property type="entry name" value="ZnF_C2H2"/>
    <property type="match status" value="23"/>
</dbReference>
<evidence type="ECO:0000256" key="5">
    <source>
        <dbReference type="ARBA" id="ARBA00022833"/>
    </source>
</evidence>
<organism evidence="9 10">
    <name type="scientific">Schistosoma mansoni</name>
    <name type="common">Blood fluke</name>
    <dbReference type="NCBI Taxonomy" id="6183"/>
    <lineage>
        <taxon>Eukaryota</taxon>
        <taxon>Metazoa</taxon>
        <taxon>Spiralia</taxon>
        <taxon>Lophotrochozoa</taxon>
        <taxon>Platyhelminthes</taxon>
        <taxon>Trematoda</taxon>
        <taxon>Digenea</taxon>
        <taxon>Strigeidida</taxon>
        <taxon>Schistosomatoidea</taxon>
        <taxon>Schistosomatidae</taxon>
        <taxon>Schistosoma</taxon>
    </lineage>
</organism>
<feature type="domain" description="C2H2-type" evidence="8">
    <location>
        <begin position="1627"/>
        <end position="1654"/>
    </location>
</feature>
<feature type="domain" description="C2H2-type" evidence="8">
    <location>
        <begin position="987"/>
        <end position="1014"/>
    </location>
</feature>
<feature type="domain" description="C2H2-type" evidence="8">
    <location>
        <begin position="83"/>
        <end position="107"/>
    </location>
</feature>
<keyword evidence="2" id="KW-0479">Metal-binding</keyword>
<evidence type="ECO:0000256" key="7">
    <source>
        <dbReference type="PROSITE-ProRule" id="PRU00042"/>
    </source>
</evidence>
<keyword evidence="4 7" id="KW-0863">Zinc-finger</keyword>
<dbReference type="FunFam" id="3.30.160.60:FF:000100">
    <property type="entry name" value="Zinc finger 45-like"/>
    <property type="match status" value="1"/>
</dbReference>
<dbReference type="InParanoid" id="A0A5K4ETF1"/>
<feature type="domain" description="C2H2-type" evidence="8">
    <location>
        <begin position="1655"/>
        <end position="1683"/>
    </location>
</feature>
<dbReference type="SUPFAM" id="SSF57667">
    <property type="entry name" value="beta-beta-alpha zinc fingers"/>
    <property type="match status" value="9"/>
</dbReference>
<reference evidence="9" key="1">
    <citation type="journal article" date="2012" name="PLoS Negl. Trop. Dis.">
        <title>A systematically improved high quality genome and transcriptome of the human blood fluke Schistosoma mansoni.</title>
        <authorList>
            <person name="Protasio A.V."/>
            <person name="Tsai I.J."/>
            <person name="Babbage A."/>
            <person name="Nichol S."/>
            <person name="Hunt M."/>
            <person name="Aslett M.A."/>
            <person name="De Silva N."/>
            <person name="Velarde G.S."/>
            <person name="Anderson T.J."/>
            <person name="Clark R.C."/>
            <person name="Davidson C."/>
            <person name="Dillon G.P."/>
            <person name="Holroyd N.E."/>
            <person name="LoVerde P.T."/>
            <person name="Lloyd C."/>
            <person name="McQuillan J."/>
            <person name="Oliveira G."/>
            <person name="Otto T.D."/>
            <person name="Parker-Manuel S.J."/>
            <person name="Quail M.A."/>
            <person name="Wilson R.A."/>
            <person name="Zerlotini A."/>
            <person name="Dunne D.W."/>
            <person name="Berriman M."/>
        </authorList>
    </citation>
    <scope>NUCLEOTIDE SEQUENCE [LARGE SCALE GENOMIC DNA]</scope>
    <source>
        <strain evidence="9">Puerto Rican</strain>
    </source>
</reference>
<feature type="domain" description="C2H2-type" evidence="8">
    <location>
        <begin position="178"/>
        <end position="212"/>
    </location>
</feature>
<dbReference type="InterPro" id="IPR013087">
    <property type="entry name" value="Znf_C2H2_type"/>
</dbReference>
<feature type="domain" description="C2H2-type" evidence="8">
    <location>
        <begin position="528"/>
        <end position="556"/>
    </location>
</feature>
<dbReference type="PANTHER" id="PTHR24394">
    <property type="entry name" value="ZINC FINGER PROTEIN"/>
    <property type="match status" value="1"/>
</dbReference>
<accession>A0A5K4ETF1</accession>
<feature type="domain" description="C2H2-type" evidence="8">
    <location>
        <begin position="1193"/>
        <end position="1220"/>
    </location>
</feature>
<keyword evidence="6" id="KW-0539">Nucleus</keyword>
<keyword evidence="5" id="KW-0862">Zinc</keyword>
<feature type="domain" description="C2H2-type" evidence="8">
    <location>
        <begin position="588"/>
        <end position="615"/>
    </location>
</feature>
<evidence type="ECO:0000256" key="4">
    <source>
        <dbReference type="ARBA" id="ARBA00022771"/>
    </source>
</evidence>
<keyword evidence="3" id="KW-0677">Repeat</keyword>
<feature type="domain" description="C2H2-type" evidence="8">
    <location>
        <begin position="616"/>
        <end position="643"/>
    </location>
</feature>
<dbReference type="GO" id="GO:0005634">
    <property type="term" value="C:nucleus"/>
    <property type="evidence" value="ECO:0007669"/>
    <property type="project" value="UniProtKB-SubCell"/>
</dbReference>
<feature type="domain" description="C2H2-type" evidence="8">
    <location>
        <begin position="1599"/>
        <end position="1626"/>
    </location>
</feature>
<dbReference type="Pfam" id="PF00096">
    <property type="entry name" value="zf-C2H2"/>
    <property type="match status" value="8"/>
</dbReference>
<dbReference type="FunFam" id="3.30.160.60:FF:000446">
    <property type="entry name" value="Zinc finger protein"/>
    <property type="match status" value="1"/>
</dbReference>
<feature type="domain" description="C2H2-type" evidence="8">
    <location>
        <begin position="1265"/>
        <end position="1292"/>
    </location>
</feature>
<evidence type="ECO:0000313" key="10">
    <source>
        <dbReference type="WBParaSite" id="Smp_160730.2"/>
    </source>
</evidence>
<evidence type="ECO:0000259" key="8">
    <source>
        <dbReference type="PROSITE" id="PS50157"/>
    </source>
</evidence>
<feature type="domain" description="C2H2-type" evidence="8">
    <location>
        <begin position="290"/>
        <end position="317"/>
    </location>
</feature>
<dbReference type="Gene3D" id="3.30.160.60">
    <property type="entry name" value="Classic Zinc Finger"/>
    <property type="match status" value="13"/>
</dbReference>
<feature type="domain" description="C2H2-type" evidence="8">
    <location>
        <begin position="1221"/>
        <end position="1249"/>
    </location>
</feature>
<name>A0A5K4ETF1_SCHMA</name>
<feature type="domain" description="C2H2-type" evidence="8">
    <location>
        <begin position="458"/>
        <end position="481"/>
    </location>
</feature>
<evidence type="ECO:0000256" key="6">
    <source>
        <dbReference type="ARBA" id="ARBA00023242"/>
    </source>
</evidence>
<feature type="domain" description="C2H2-type" evidence="8">
    <location>
        <begin position="318"/>
        <end position="340"/>
    </location>
</feature>
<dbReference type="ExpressionAtlas" id="A0A5K4ETF1">
    <property type="expression patterns" value="baseline"/>
</dbReference>
<dbReference type="STRING" id="6183.A0A5K4ETF1"/>
<evidence type="ECO:0000256" key="1">
    <source>
        <dbReference type="ARBA" id="ARBA00004123"/>
    </source>
</evidence>
<feature type="domain" description="C2H2-type" evidence="8">
    <location>
        <begin position="55"/>
        <end position="82"/>
    </location>
</feature>
<dbReference type="GO" id="GO:0000981">
    <property type="term" value="F:DNA-binding transcription factor activity, RNA polymerase II-specific"/>
    <property type="evidence" value="ECO:0007669"/>
    <property type="project" value="TreeGrafter"/>
</dbReference>